<protein>
    <submittedName>
        <fullName evidence="1">Uncharacterized protein</fullName>
    </submittedName>
</protein>
<gene>
    <name evidence="1" type="ORF">H5410_031249</name>
</gene>
<dbReference type="AlphaFoldDB" id="A0A9J5YJC7"/>
<dbReference type="Proteomes" id="UP000824120">
    <property type="component" value="Chromosome 6"/>
</dbReference>
<evidence type="ECO:0000313" key="2">
    <source>
        <dbReference type="Proteomes" id="UP000824120"/>
    </source>
</evidence>
<organism evidence="1 2">
    <name type="scientific">Solanum commersonii</name>
    <name type="common">Commerson's wild potato</name>
    <name type="synonym">Commerson's nightshade</name>
    <dbReference type="NCBI Taxonomy" id="4109"/>
    <lineage>
        <taxon>Eukaryota</taxon>
        <taxon>Viridiplantae</taxon>
        <taxon>Streptophyta</taxon>
        <taxon>Embryophyta</taxon>
        <taxon>Tracheophyta</taxon>
        <taxon>Spermatophyta</taxon>
        <taxon>Magnoliopsida</taxon>
        <taxon>eudicotyledons</taxon>
        <taxon>Gunneridae</taxon>
        <taxon>Pentapetalae</taxon>
        <taxon>asterids</taxon>
        <taxon>lamiids</taxon>
        <taxon>Solanales</taxon>
        <taxon>Solanaceae</taxon>
        <taxon>Solanoideae</taxon>
        <taxon>Solaneae</taxon>
        <taxon>Solanum</taxon>
    </lineage>
</organism>
<name>A0A9J5YJC7_SOLCO</name>
<dbReference type="EMBL" id="JACXVP010000006">
    <property type="protein sequence ID" value="KAG5599879.1"/>
    <property type="molecule type" value="Genomic_DNA"/>
</dbReference>
<keyword evidence="2" id="KW-1185">Reference proteome</keyword>
<comment type="caution">
    <text evidence="1">The sequence shown here is derived from an EMBL/GenBank/DDBJ whole genome shotgun (WGS) entry which is preliminary data.</text>
</comment>
<accession>A0A9J5YJC7</accession>
<evidence type="ECO:0000313" key="1">
    <source>
        <dbReference type="EMBL" id="KAG5599879.1"/>
    </source>
</evidence>
<reference evidence="1 2" key="1">
    <citation type="submission" date="2020-09" db="EMBL/GenBank/DDBJ databases">
        <title>De no assembly of potato wild relative species, Solanum commersonii.</title>
        <authorList>
            <person name="Cho K."/>
        </authorList>
    </citation>
    <scope>NUCLEOTIDE SEQUENCE [LARGE SCALE GENOMIC DNA]</scope>
    <source>
        <strain evidence="1">LZ3.2</strain>
        <tissue evidence="1">Leaf</tissue>
    </source>
</reference>
<proteinExistence type="predicted"/>
<sequence length="84" mass="10448">MVQLFFPLRMREPFRYRSVSISSQKEEEEPDDLFSKYVTFYYIFQPQYYNFFLKWVSKSLIISFLNHDCDPRVFRREMFSSEES</sequence>